<dbReference type="Proteomes" id="UP000177594">
    <property type="component" value="Unassembled WGS sequence"/>
</dbReference>
<gene>
    <name evidence="1" type="ORF">A2817_02655</name>
</gene>
<sequence length="77" mass="8934">MIYFILFKIIWVTLVTKLVTTPKYKNVTKKNKGDKELCHQKIILSPIWFLNMLRFKTIKILNNGGENLILKIAIAAS</sequence>
<dbReference type="EMBL" id="MGIZ01000018">
    <property type="protein sequence ID" value="OGM99486.1"/>
    <property type="molecule type" value="Genomic_DNA"/>
</dbReference>
<proteinExistence type="predicted"/>
<organism evidence="1 2">
    <name type="scientific">Candidatus Yanofskybacteria bacterium RIFCSPHIGHO2_01_FULL_39_8b</name>
    <dbReference type="NCBI Taxonomy" id="1802659"/>
    <lineage>
        <taxon>Bacteria</taxon>
        <taxon>Candidatus Yanofskyibacteriota</taxon>
    </lineage>
</organism>
<protein>
    <submittedName>
        <fullName evidence="1">Uncharacterized protein</fullName>
    </submittedName>
</protein>
<reference evidence="1 2" key="1">
    <citation type="journal article" date="2016" name="Nat. Commun.">
        <title>Thousands of microbial genomes shed light on interconnected biogeochemical processes in an aquifer system.</title>
        <authorList>
            <person name="Anantharaman K."/>
            <person name="Brown C.T."/>
            <person name="Hug L.A."/>
            <person name="Sharon I."/>
            <person name="Castelle C.J."/>
            <person name="Probst A.J."/>
            <person name="Thomas B.C."/>
            <person name="Singh A."/>
            <person name="Wilkins M.J."/>
            <person name="Karaoz U."/>
            <person name="Brodie E.L."/>
            <person name="Williams K.H."/>
            <person name="Hubbard S.S."/>
            <person name="Banfield J.F."/>
        </authorList>
    </citation>
    <scope>NUCLEOTIDE SEQUENCE [LARGE SCALE GENOMIC DNA]</scope>
</reference>
<accession>A0A1F8EF62</accession>
<evidence type="ECO:0000313" key="1">
    <source>
        <dbReference type="EMBL" id="OGM99486.1"/>
    </source>
</evidence>
<name>A0A1F8EF62_9BACT</name>
<comment type="caution">
    <text evidence="1">The sequence shown here is derived from an EMBL/GenBank/DDBJ whole genome shotgun (WGS) entry which is preliminary data.</text>
</comment>
<evidence type="ECO:0000313" key="2">
    <source>
        <dbReference type="Proteomes" id="UP000177594"/>
    </source>
</evidence>
<dbReference type="AlphaFoldDB" id="A0A1F8EF62"/>